<dbReference type="AlphaFoldDB" id="A0A4U0RFD8"/>
<evidence type="ECO:0000313" key="7">
    <source>
        <dbReference type="Proteomes" id="UP000309747"/>
    </source>
</evidence>
<evidence type="ECO:0000256" key="2">
    <source>
        <dbReference type="ARBA" id="ARBA00022801"/>
    </source>
</evidence>
<dbReference type="SUPFAM" id="SSF56300">
    <property type="entry name" value="Metallo-dependent phosphatases"/>
    <property type="match status" value="1"/>
</dbReference>
<evidence type="ECO:0000256" key="3">
    <source>
        <dbReference type="ARBA" id="ARBA00023004"/>
    </source>
</evidence>
<dbReference type="GO" id="GO:0046872">
    <property type="term" value="F:metal ion binding"/>
    <property type="evidence" value="ECO:0007669"/>
    <property type="project" value="UniProtKB-KW"/>
</dbReference>
<dbReference type="InterPro" id="IPR029052">
    <property type="entry name" value="Metallo-depent_PP-like"/>
</dbReference>
<dbReference type="OrthoDB" id="651281at2"/>
<keyword evidence="3" id="KW-0408">Iron</keyword>
<dbReference type="GO" id="GO:0016787">
    <property type="term" value="F:hydrolase activity"/>
    <property type="evidence" value="ECO:0007669"/>
    <property type="project" value="UniProtKB-KW"/>
</dbReference>
<name>A0A4U0RFD8_9RHOB</name>
<protein>
    <submittedName>
        <fullName evidence="6">Metallophosphoesterase</fullName>
    </submittedName>
</protein>
<dbReference type="InterPro" id="IPR050884">
    <property type="entry name" value="CNP_phosphodiesterase-III"/>
</dbReference>
<gene>
    <name evidence="6" type="ORF">FA743_01925</name>
</gene>
<dbReference type="Gene3D" id="3.60.21.10">
    <property type="match status" value="1"/>
</dbReference>
<sequence length="263" mass="29124">MTRILHLTDLHFGFHREALEAPLLERIAALQPDLVAVGGDLTHRGLPAQLARARTFLDRIEAPLICLPGNHDVPLWNLLARTFWPFRAYRKAFGPSLTPRAHAGDVRVMAINSADPYSWQRGKIRAGEVGRVIAHVDPLGTNIAVLHHPLQQLPRVDKALARQATRALRRMEAAGVNIVLSGHLHRWAVDDLLATGHAPRVLQIQTGTALCARITDIQNEFALLEIEGTELRLERHMAPMGGKGFDAPQIAGYSRASGVWRRV</sequence>
<keyword evidence="2" id="KW-0378">Hydrolase</keyword>
<evidence type="ECO:0000259" key="5">
    <source>
        <dbReference type="Pfam" id="PF00149"/>
    </source>
</evidence>
<dbReference type="EMBL" id="SUNI01000001">
    <property type="protein sequence ID" value="TJZ94045.1"/>
    <property type="molecule type" value="Genomic_DNA"/>
</dbReference>
<dbReference type="Pfam" id="PF00149">
    <property type="entry name" value="Metallophos"/>
    <property type="match status" value="1"/>
</dbReference>
<keyword evidence="7" id="KW-1185">Reference proteome</keyword>
<dbReference type="InterPro" id="IPR004843">
    <property type="entry name" value="Calcineurin-like_PHP"/>
</dbReference>
<evidence type="ECO:0000256" key="1">
    <source>
        <dbReference type="ARBA" id="ARBA00022723"/>
    </source>
</evidence>
<comment type="similarity">
    <text evidence="4">Belongs to the cyclic nucleotide phosphodiesterase class-III family.</text>
</comment>
<evidence type="ECO:0000256" key="4">
    <source>
        <dbReference type="ARBA" id="ARBA00025742"/>
    </source>
</evidence>
<accession>A0A4U0RFD8</accession>
<dbReference type="PANTHER" id="PTHR42988">
    <property type="entry name" value="PHOSPHOHYDROLASE"/>
    <property type="match status" value="1"/>
</dbReference>
<dbReference type="RefSeq" id="WP_136884179.1">
    <property type="nucleotide sequence ID" value="NZ_SUNI01000001.1"/>
</dbReference>
<evidence type="ECO:0000313" key="6">
    <source>
        <dbReference type="EMBL" id="TJZ94045.1"/>
    </source>
</evidence>
<dbReference type="PANTHER" id="PTHR42988:SF2">
    <property type="entry name" value="CYCLIC NUCLEOTIDE PHOSPHODIESTERASE CBUA0032-RELATED"/>
    <property type="match status" value="1"/>
</dbReference>
<dbReference type="Proteomes" id="UP000309747">
    <property type="component" value="Unassembled WGS sequence"/>
</dbReference>
<comment type="caution">
    <text evidence="6">The sequence shown here is derived from an EMBL/GenBank/DDBJ whole genome shotgun (WGS) entry which is preliminary data.</text>
</comment>
<proteinExistence type="inferred from homology"/>
<feature type="domain" description="Calcineurin-like phosphoesterase" evidence="5">
    <location>
        <begin position="3"/>
        <end position="186"/>
    </location>
</feature>
<reference evidence="6 7" key="1">
    <citation type="submission" date="2019-04" db="EMBL/GenBank/DDBJ databases">
        <authorList>
            <person name="Li J."/>
        </authorList>
    </citation>
    <scope>NUCLEOTIDE SEQUENCE [LARGE SCALE GENOMIC DNA]</scope>
    <source>
        <strain evidence="6 7">KCTC 42687</strain>
    </source>
</reference>
<keyword evidence="1" id="KW-0479">Metal-binding</keyword>
<organism evidence="6 7">
    <name type="scientific">Paracoccus gahaiensis</name>
    <dbReference type="NCBI Taxonomy" id="1706839"/>
    <lineage>
        <taxon>Bacteria</taxon>
        <taxon>Pseudomonadati</taxon>
        <taxon>Pseudomonadota</taxon>
        <taxon>Alphaproteobacteria</taxon>
        <taxon>Rhodobacterales</taxon>
        <taxon>Paracoccaceae</taxon>
        <taxon>Paracoccus</taxon>
    </lineage>
</organism>